<gene>
    <name evidence="1" type="ORF">SAMN04488588_0149</name>
</gene>
<sequence>MFINLKKSGVLILNIQMKDRVDRDDPVQKLMKIYPRFFVIKAVLKTLQSKERIERKILEEKIIEELKK</sequence>
<proteinExistence type="predicted"/>
<name>A0A1G6HWK5_9BACT</name>
<dbReference type="EMBL" id="FMYV01000001">
    <property type="protein sequence ID" value="SDB98528.1"/>
    <property type="molecule type" value="Genomic_DNA"/>
</dbReference>
<evidence type="ECO:0000313" key="2">
    <source>
        <dbReference type="Proteomes" id="UP000199322"/>
    </source>
</evidence>
<evidence type="ECO:0000313" key="1">
    <source>
        <dbReference type="EMBL" id="SDB98528.1"/>
    </source>
</evidence>
<accession>A0A1G6HWK5</accession>
<organism evidence="1 2">
    <name type="scientific">Geotoga petraea</name>
    <dbReference type="NCBI Taxonomy" id="28234"/>
    <lineage>
        <taxon>Bacteria</taxon>
        <taxon>Thermotogati</taxon>
        <taxon>Thermotogota</taxon>
        <taxon>Thermotogae</taxon>
        <taxon>Petrotogales</taxon>
        <taxon>Petrotogaceae</taxon>
        <taxon>Geotoga</taxon>
    </lineage>
</organism>
<keyword evidence="2" id="KW-1185">Reference proteome</keyword>
<dbReference type="AlphaFoldDB" id="A0A1G6HWK5"/>
<reference evidence="1 2" key="1">
    <citation type="submission" date="2016-10" db="EMBL/GenBank/DDBJ databases">
        <authorList>
            <person name="de Groot N.N."/>
        </authorList>
    </citation>
    <scope>NUCLEOTIDE SEQUENCE [LARGE SCALE GENOMIC DNA]</scope>
    <source>
        <strain evidence="1 2">WG14</strain>
    </source>
</reference>
<protein>
    <submittedName>
        <fullName evidence="1">Uncharacterized protein</fullName>
    </submittedName>
</protein>
<dbReference type="Proteomes" id="UP000199322">
    <property type="component" value="Unassembled WGS sequence"/>
</dbReference>